<evidence type="ECO:0000313" key="3">
    <source>
        <dbReference type="Proteomes" id="UP000673691"/>
    </source>
</evidence>
<gene>
    <name evidence="2" type="ORF">BJ554DRAFT_6252</name>
</gene>
<evidence type="ECO:0000256" key="1">
    <source>
        <dbReference type="SAM" id="MobiDB-lite"/>
    </source>
</evidence>
<dbReference type="Proteomes" id="UP000673691">
    <property type="component" value="Unassembled WGS sequence"/>
</dbReference>
<keyword evidence="3" id="KW-1185">Reference proteome</keyword>
<evidence type="ECO:0000313" key="2">
    <source>
        <dbReference type="EMBL" id="KAG5461535.1"/>
    </source>
</evidence>
<comment type="caution">
    <text evidence="2">The sequence shown here is derived from an EMBL/GenBank/DDBJ whole genome shotgun (WGS) entry which is preliminary data.</text>
</comment>
<accession>A0A8H7ZY49</accession>
<reference evidence="2 3" key="1">
    <citation type="journal article" name="Sci. Rep.">
        <title>Genome-scale phylogenetic analyses confirm Olpidium as the closest living zoosporic fungus to the non-flagellated, terrestrial fungi.</title>
        <authorList>
            <person name="Chang Y."/>
            <person name="Rochon D."/>
            <person name="Sekimoto S."/>
            <person name="Wang Y."/>
            <person name="Chovatia M."/>
            <person name="Sandor L."/>
            <person name="Salamov A."/>
            <person name="Grigoriev I.V."/>
            <person name="Stajich J.E."/>
            <person name="Spatafora J.W."/>
        </authorList>
    </citation>
    <scope>NUCLEOTIDE SEQUENCE [LARGE SCALE GENOMIC DNA]</scope>
    <source>
        <strain evidence="2">S191</strain>
    </source>
</reference>
<proteinExistence type="predicted"/>
<dbReference type="AlphaFoldDB" id="A0A8H7ZY49"/>
<protein>
    <submittedName>
        <fullName evidence="2">Uncharacterized protein</fullName>
    </submittedName>
</protein>
<organism evidence="2 3">
    <name type="scientific">Olpidium bornovanus</name>
    <dbReference type="NCBI Taxonomy" id="278681"/>
    <lineage>
        <taxon>Eukaryota</taxon>
        <taxon>Fungi</taxon>
        <taxon>Fungi incertae sedis</taxon>
        <taxon>Olpidiomycota</taxon>
        <taxon>Olpidiomycotina</taxon>
        <taxon>Olpidiomycetes</taxon>
        <taxon>Olpidiales</taxon>
        <taxon>Olpidiaceae</taxon>
        <taxon>Olpidium</taxon>
    </lineage>
</organism>
<dbReference type="EMBL" id="JAEFCI010003495">
    <property type="protein sequence ID" value="KAG5461535.1"/>
    <property type="molecule type" value="Genomic_DNA"/>
</dbReference>
<name>A0A8H7ZY49_9FUNG</name>
<sequence>MASAPPASPAGTATRGSHLPSPLGGIYPTRNAGGSSLPRFLCRPADTFASLQSSAPATSVEAAVVQPPTFIAGAAAVDIWQRGSRGA</sequence>
<feature type="region of interest" description="Disordered" evidence="1">
    <location>
        <begin position="1"/>
        <end position="30"/>
    </location>
</feature>